<organism evidence="2 3">
    <name type="scientific">Rosa chinensis</name>
    <name type="common">China rose</name>
    <dbReference type="NCBI Taxonomy" id="74649"/>
    <lineage>
        <taxon>Eukaryota</taxon>
        <taxon>Viridiplantae</taxon>
        <taxon>Streptophyta</taxon>
        <taxon>Embryophyta</taxon>
        <taxon>Tracheophyta</taxon>
        <taxon>Spermatophyta</taxon>
        <taxon>Magnoliopsida</taxon>
        <taxon>eudicotyledons</taxon>
        <taxon>Gunneridae</taxon>
        <taxon>Pentapetalae</taxon>
        <taxon>rosids</taxon>
        <taxon>fabids</taxon>
        <taxon>Rosales</taxon>
        <taxon>Rosaceae</taxon>
        <taxon>Rosoideae</taxon>
        <taxon>Rosoideae incertae sedis</taxon>
        <taxon>Rosa</taxon>
    </lineage>
</organism>
<protein>
    <submittedName>
        <fullName evidence="2">Uncharacterized protein</fullName>
    </submittedName>
</protein>
<keyword evidence="1" id="KW-1133">Transmembrane helix</keyword>
<evidence type="ECO:0000313" key="3">
    <source>
        <dbReference type="Proteomes" id="UP000238479"/>
    </source>
</evidence>
<keyword evidence="3" id="KW-1185">Reference proteome</keyword>
<feature type="transmembrane region" description="Helical" evidence="1">
    <location>
        <begin position="27"/>
        <end position="47"/>
    </location>
</feature>
<evidence type="ECO:0000256" key="1">
    <source>
        <dbReference type="SAM" id="Phobius"/>
    </source>
</evidence>
<keyword evidence="1" id="KW-0472">Membrane</keyword>
<sequence>MACSGQSRALFILLSLDNNIHSPFDTLRFATSLFLLFSFLMGFRFVCLPNALV</sequence>
<name>A0A2P6PQP4_ROSCH</name>
<dbReference type="AlphaFoldDB" id="A0A2P6PQP4"/>
<dbReference type="Proteomes" id="UP000238479">
    <property type="component" value="Chromosome 6"/>
</dbReference>
<accession>A0A2P6PQP4</accession>
<dbReference type="EMBL" id="PDCK01000044">
    <property type="protein sequence ID" value="PRQ24255.1"/>
    <property type="molecule type" value="Genomic_DNA"/>
</dbReference>
<gene>
    <name evidence="2" type="ORF">RchiOBHm_Chr6g0270361</name>
</gene>
<dbReference type="Gramene" id="PRQ24255">
    <property type="protein sequence ID" value="PRQ24255"/>
    <property type="gene ID" value="RchiOBHm_Chr6g0270361"/>
</dbReference>
<evidence type="ECO:0000313" key="2">
    <source>
        <dbReference type="EMBL" id="PRQ24255.1"/>
    </source>
</evidence>
<reference evidence="2 3" key="1">
    <citation type="journal article" date="2018" name="Nat. Genet.">
        <title>The Rosa genome provides new insights in the design of modern roses.</title>
        <authorList>
            <person name="Bendahmane M."/>
        </authorList>
    </citation>
    <scope>NUCLEOTIDE SEQUENCE [LARGE SCALE GENOMIC DNA]</scope>
    <source>
        <strain evidence="3">cv. Old Blush</strain>
    </source>
</reference>
<comment type="caution">
    <text evidence="2">The sequence shown here is derived from an EMBL/GenBank/DDBJ whole genome shotgun (WGS) entry which is preliminary data.</text>
</comment>
<proteinExistence type="predicted"/>
<keyword evidence="1" id="KW-0812">Transmembrane</keyword>